<organism evidence="1 2">
    <name type="scientific">Shewanella dokdonensis</name>
    <dbReference type="NCBI Taxonomy" id="712036"/>
    <lineage>
        <taxon>Bacteria</taxon>
        <taxon>Pseudomonadati</taxon>
        <taxon>Pseudomonadota</taxon>
        <taxon>Gammaproteobacteria</taxon>
        <taxon>Alteromonadales</taxon>
        <taxon>Shewanellaceae</taxon>
        <taxon>Shewanella</taxon>
    </lineage>
</organism>
<sequence>MEALQLFLTRLGEDAGFRAAFSADPETVLAQSGLQEQHAMAVQRQDGAALQTLSGDDHVPFLIVNHGNRL</sequence>
<evidence type="ECO:0000313" key="1">
    <source>
        <dbReference type="EMBL" id="QVK22764.1"/>
    </source>
</evidence>
<name>A0ABX8DDE9_9GAMM</name>
<accession>A0ABX8DDE9</accession>
<dbReference type="EMBL" id="CP074572">
    <property type="protein sequence ID" value="QVK22764.1"/>
    <property type="molecule type" value="Genomic_DNA"/>
</dbReference>
<dbReference type="RefSeq" id="WP_213681414.1">
    <property type="nucleotide sequence ID" value="NZ_CP074572.1"/>
</dbReference>
<gene>
    <name evidence="1" type="ORF">KHX94_16255</name>
</gene>
<evidence type="ECO:0000313" key="2">
    <source>
        <dbReference type="Proteomes" id="UP000676428"/>
    </source>
</evidence>
<dbReference type="Proteomes" id="UP000676428">
    <property type="component" value="Chromosome"/>
</dbReference>
<reference evidence="1 2" key="1">
    <citation type="journal article" date="2012" name="Int. J. Syst. Evol. Microbiol.">
        <title>Shewanella dokdonensis sp. nov., isolated from seawater.</title>
        <authorList>
            <person name="Sung H.R."/>
            <person name="Yoon J.H."/>
            <person name="Ghim S.Y."/>
        </authorList>
    </citation>
    <scope>NUCLEOTIDE SEQUENCE [LARGE SCALE GENOMIC DNA]</scope>
    <source>
        <strain evidence="1 2">DSM 23626</strain>
    </source>
</reference>
<keyword evidence="2" id="KW-1185">Reference proteome</keyword>
<proteinExistence type="predicted"/>
<dbReference type="SUPFAM" id="SSF48076">
    <property type="entry name" value="LigA subunit of an aromatic-ring-opening dioxygenase LigAB"/>
    <property type="match status" value="1"/>
</dbReference>
<dbReference type="InterPro" id="IPR036622">
    <property type="entry name" value="LigA_sf"/>
</dbReference>
<protein>
    <recommendedName>
        <fullName evidence="3">Extradiol ring-cleavage dioxygenase LigAB LigA subunit domain-containing protein</fullName>
    </recommendedName>
</protein>
<evidence type="ECO:0008006" key="3">
    <source>
        <dbReference type="Google" id="ProtNLM"/>
    </source>
</evidence>
<dbReference type="Gene3D" id="1.10.700.10">
    <property type="entry name" value="Dioxygenase LigAB, LigA subunit"/>
    <property type="match status" value="1"/>
</dbReference>